<dbReference type="GO" id="GO:0005886">
    <property type="term" value="C:plasma membrane"/>
    <property type="evidence" value="ECO:0007669"/>
    <property type="project" value="UniProtKB-SubCell"/>
</dbReference>
<keyword evidence="2 9" id="KW-0813">Transport</keyword>
<keyword evidence="8 9" id="KW-0472">Membrane</keyword>
<dbReference type="GO" id="GO:0006605">
    <property type="term" value="P:protein targeting"/>
    <property type="evidence" value="ECO:0007669"/>
    <property type="project" value="UniProtKB-UniRule"/>
</dbReference>
<comment type="function">
    <text evidence="9">Essential subunit of the Sec protein translocation channel SecYEG. Clamps together the 2 halves of SecY. May contact the channel plug during translocation.</text>
</comment>
<proteinExistence type="inferred from homology"/>
<keyword evidence="7 9" id="KW-0811">Translocation</keyword>
<dbReference type="PROSITE" id="PS01067">
    <property type="entry name" value="SECE_SEC61G"/>
    <property type="match status" value="1"/>
</dbReference>
<accession>A0A6N2VC14</accession>
<evidence type="ECO:0000313" key="10">
    <source>
        <dbReference type="EMBL" id="VYT24536.1"/>
    </source>
</evidence>
<dbReference type="AlphaFoldDB" id="A0A6N2VC14"/>
<name>A0A6N2VC14_9FIRM</name>
<evidence type="ECO:0000256" key="4">
    <source>
        <dbReference type="ARBA" id="ARBA00022692"/>
    </source>
</evidence>
<dbReference type="GO" id="GO:0009306">
    <property type="term" value="P:protein secretion"/>
    <property type="evidence" value="ECO:0007669"/>
    <property type="project" value="UniProtKB-UniRule"/>
</dbReference>
<keyword evidence="4 9" id="KW-0812">Transmembrane</keyword>
<dbReference type="InterPro" id="IPR005807">
    <property type="entry name" value="SecE_bac"/>
</dbReference>
<evidence type="ECO:0000256" key="3">
    <source>
        <dbReference type="ARBA" id="ARBA00022475"/>
    </source>
</evidence>
<dbReference type="PANTHER" id="PTHR33910:SF1">
    <property type="entry name" value="PROTEIN TRANSLOCASE SUBUNIT SECE"/>
    <property type="match status" value="1"/>
</dbReference>
<keyword evidence="5 9" id="KW-0653">Protein transport</keyword>
<evidence type="ECO:0000256" key="8">
    <source>
        <dbReference type="ARBA" id="ARBA00023136"/>
    </source>
</evidence>
<dbReference type="HAMAP" id="MF_00422">
    <property type="entry name" value="SecE"/>
    <property type="match status" value="1"/>
</dbReference>
<evidence type="ECO:0000256" key="5">
    <source>
        <dbReference type="ARBA" id="ARBA00022927"/>
    </source>
</evidence>
<dbReference type="InterPro" id="IPR038379">
    <property type="entry name" value="SecE_sf"/>
</dbReference>
<dbReference type="GO" id="GO:0043952">
    <property type="term" value="P:protein transport by the Sec complex"/>
    <property type="evidence" value="ECO:0007669"/>
    <property type="project" value="UniProtKB-UniRule"/>
</dbReference>
<evidence type="ECO:0000256" key="7">
    <source>
        <dbReference type="ARBA" id="ARBA00023010"/>
    </source>
</evidence>
<evidence type="ECO:0000256" key="9">
    <source>
        <dbReference type="HAMAP-Rule" id="MF_00422"/>
    </source>
</evidence>
<feature type="transmembrane region" description="Helical" evidence="9">
    <location>
        <begin position="46"/>
        <end position="70"/>
    </location>
</feature>
<sequence length="74" mass="8274">MSEENKGKSSPKQGITARISRYFRDMKGELKKVVWPAKKQVINNTIVVIVTVVIASFFIGGFDMILSAIVNLLF</sequence>
<dbReference type="Pfam" id="PF00584">
    <property type="entry name" value="SecE"/>
    <property type="match status" value="1"/>
</dbReference>
<protein>
    <recommendedName>
        <fullName evidence="9">Protein translocase subunit SecE</fullName>
    </recommendedName>
</protein>
<evidence type="ECO:0000256" key="1">
    <source>
        <dbReference type="ARBA" id="ARBA00004370"/>
    </source>
</evidence>
<dbReference type="Gene3D" id="1.20.5.1030">
    <property type="entry name" value="Preprotein translocase secy subunit"/>
    <property type="match status" value="1"/>
</dbReference>
<keyword evidence="6 9" id="KW-1133">Transmembrane helix</keyword>
<comment type="subunit">
    <text evidence="9">Component of the Sec protein translocase complex. Heterotrimer consisting of SecY, SecE and SecG subunits. The heterotrimers can form oligomers, although 1 heterotrimer is thought to be able to translocate proteins. Interacts with the ribosome. Interacts with SecDF, and other proteins may be involved. Interacts with SecA.</text>
</comment>
<dbReference type="NCBIfam" id="TIGR00964">
    <property type="entry name" value="secE_bact"/>
    <property type="match status" value="1"/>
</dbReference>
<dbReference type="GO" id="GO:0065002">
    <property type="term" value="P:intracellular protein transmembrane transport"/>
    <property type="evidence" value="ECO:0007669"/>
    <property type="project" value="UniProtKB-UniRule"/>
</dbReference>
<reference evidence="10" key="1">
    <citation type="submission" date="2019-11" db="EMBL/GenBank/DDBJ databases">
        <authorList>
            <person name="Feng L."/>
        </authorList>
    </citation>
    <scope>NUCLEOTIDE SEQUENCE</scope>
    <source>
        <strain evidence="10">AundefinedLFYP135</strain>
    </source>
</reference>
<dbReference type="PANTHER" id="PTHR33910">
    <property type="entry name" value="PROTEIN TRANSLOCASE SUBUNIT SECE"/>
    <property type="match status" value="1"/>
</dbReference>
<comment type="subcellular location">
    <subcellularLocation>
        <location evidence="9">Cell membrane</location>
        <topology evidence="9">Single-pass membrane protein</topology>
    </subcellularLocation>
    <subcellularLocation>
        <location evidence="1">Membrane</location>
    </subcellularLocation>
</comment>
<dbReference type="InterPro" id="IPR001901">
    <property type="entry name" value="Translocase_SecE/Sec61-g"/>
</dbReference>
<dbReference type="GO" id="GO:0008320">
    <property type="term" value="F:protein transmembrane transporter activity"/>
    <property type="evidence" value="ECO:0007669"/>
    <property type="project" value="UniProtKB-UniRule"/>
</dbReference>
<keyword evidence="3 9" id="KW-1003">Cell membrane</keyword>
<evidence type="ECO:0000256" key="2">
    <source>
        <dbReference type="ARBA" id="ARBA00022448"/>
    </source>
</evidence>
<organism evidence="10">
    <name type="scientific">uncultured Anaerotruncus sp</name>
    <dbReference type="NCBI Taxonomy" id="905011"/>
    <lineage>
        <taxon>Bacteria</taxon>
        <taxon>Bacillati</taxon>
        <taxon>Bacillota</taxon>
        <taxon>Clostridia</taxon>
        <taxon>Eubacteriales</taxon>
        <taxon>Oscillospiraceae</taxon>
        <taxon>Anaerotruncus</taxon>
        <taxon>environmental samples</taxon>
    </lineage>
</organism>
<evidence type="ECO:0000256" key="6">
    <source>
        <dbReference type="ARBA" id="ARBA00022989"/>
    </source>
</evidence>
<dbReference type="EMBL" id="CACRSL010000005">
    <property type="protein sequence ID" value="VYT24536.1"/>
    <property type="molecule type" value="Genomic_DNA"/>
</dbReference>
<comment type="similarity">
    <text evidence="9">Belongs to the SecE/SEC61-gamma family.</text>
</comment>
<gene>
    <name evidence="9" type="primary">secE</name>
    <name evidence="10" type="ORF">AULFYP135_02244</name>
</gene>